<name>A0A4R1HMH6_PSEEN</name>
<gene>
    <name evidence="3" type="ORF">EV378_6343</name>
</gene>
<protein>
    <submittedName>
        <fullName evidence="3">Nucleotide-binding universal stress UspA family protein</fullName>
    </submittedName>
</protein>
<dbReference type="AlphaFoldDB" id="A0A4R1HMH6"/>
<evidence type="ECO:0000313" key="4">
    <source>
        <dbReference type="Proteomes" id="UP000295560"/>
    </source>
</evidence>
<proteinExistence type="inferred from homology"/>
<feature type="domain" description="UspA" evidence="2">
    <location>
        <begin position="9"/>
        <end position="143"/>
    </location>
</feature>
<dbReference type="OrthoDB" id="3569526at2"/>
<accession>A0A4R1HMH6</accession>
<reference evidence="3 4" key="1">
    <citation type="submission" date="2019-03" db="EMBL/GenBank/DDBJ databases">
        <title>Sequencing the genomes of 1000 actinobacteria strains.</title>
        <authorList>
            <person name="Klenk H.-P."/>
        </authorList>
    </citation>
    <scope>NUCLEOTIDE SEQUENCE [LARGE SCALE GENOMIC DNA]</scope>
    <source>
        <strain evidence="3 4">DSM 44969</strain>
    </source>
</reference>
<dbReference type="Pfam" id="PF00582">
    <property type="entry name" value="Usp"/>
    <property type="match status" value="2"/>
</dbReference>
<dbReference type="InterPro" id="IPR006016">
    <property type="entry name" value="UspA"/>
</dbReference>
<comment type="similarity">
    <text evidence="1">Belongs to the universal stress protein A family.</text>
</comment>
<dbReference type="PANTHER" id="PTHR31964">
    <property type="entry name" value="ADENINE NUCLEOTIDE ALPHA HYDROLASES-LIKE SUPERFAMILY PROTEIN"/>
    <property type="match status" value="1"/>
</dbReference>
<keyword evidence="4" id="KW-1185">Reference proteome</keyword>
<dbReference type="InterPro" id="IPR014729">
    <property type="entry name" value="Rossmann-like_a/b/a_fold"/>
</dbReference>
<dbReference type="RefSeq" id="WP_132431125.1">
    <property type="nucleotide sequence ID" value="NZ_SMFZ01000002.1"/>
</dbReference>
<dbReference type="PRINTS" id="PR01438">
    <property type="entry name" value="UNVRSLSTRESS"/>
</dbReference>
<sequence>MDAQAEWPILVGVDGSDTALDAARWAAGEAGRRGLRLRLLAVTAWTVYQPAPEMLGPDTAREVAPRFAAEHLARARTEAARTLPDDRIDQDVHSGYPAEVLREESARAALLVVGNRGRGGFTGLLAGSVSTTLAATSACPVVIHRGSATPDGPVVVGVPRSADGDGALGFAFEEARLRGADLVAVHAWSDAFFDPDLAALVDRAAIELREAAALADALASWQEKYPEVTVLPRLAADPPAAALVRESDGAQLVVVGSRGRGAVAGLLLGSVGRATVHHAHCPVAIVRPAGEPPAEV</sequence>
<evidence type="ECO:0000256" key="1">
    <source>
        <dbReference type="ARBA" id="ARBA00008791"/>
    </source>
</evidence>
<dbReference type="InterPro" id="IPR006015">
    <property type="entry name" value="Universal_stress_UspA"/>
</dbReference>
<evidence type="ECO:0000259" key="2">
    <source>
        <dbReference type="Pfam" id="PF00582"/>
    </source>
</evidence>
<evidence type="ECO:0000313" key="3">
    <source>
        <dbReference type="EMBL" id="TCK22341.1"/>
    </source>
</evidence>
<comment type="caution">
    <text evidence="3">The sequence shown here is derived from an EMBL/GenBank/DDBJ whole genome shotgun (WGS) entry which is preliminary data.</text>
</comment>
<dbReference type="EMBL" id="SMFZ01000002">
    <property type="protein sequence ID" value="TCK22341.1"/>
    <property type="molecule type" value="Genomic_DNA"/>
</dbReference>
<dbReference type="Proteomes" id="UP000295560">
    <property type="component" value="Unassembled WGS sequence"/>
</dbReference>
<feature type="domain" description="UspA" evidence="2">
    <location>
        <begin position="153"/>
        <end position="287"/>
    </location>
</feature>
<dbReference type="Gene3D" id="3.40.50.620">
    <property type="entry name" value="HUPs"/>
    <property type="match status" value="2"/>
</dbReference>
<dbReference type="SUPFAM" id="SSF52402">
    <property type="entry name" value="Adenine nucleotide alpha hydrolases-like"/>
    <property type="match status" value="2"/>
</dbReference>
<dbReference type="PANTHER" id="PTHR31964:SF113">
    <property type="entry name" value="USPA DOMAIN-CONTAINING PROTEIN"/>
    <property type="match status" value="1"/>
</dbReference>
<organism evidence="3 4">
    <name type="scientific">Pseudonocardia endophytica</name>
    <dbReference type="NCBI Taxonomy" id="401976"/>
    <lineage>
        <taxon>Bacteria</taxon>
        <taxon>Bacillati</taxon>
        <taxon>Actinomycetota</taxon>
        <taxon>Actinomycetes</taxon>
        <taxon>Pseudonocardiales</taxon>
        <taxon>Pseudonocardiaceae</taxon>
        <taxon>Pseudonocardia</taxon>
    </lineage>
</organism>